<evidence type="ECO:0000313" key="2">
    <source>
        <dbReference type="EMBL" id="MEV8469028.1"/>
    </source>
</evidence>
<proteinExistence type="predicted"/>
<comment type="caution">
    <text evidence="2">The sequence shown here is derived from an EMBL/GenBank/DDBJ whole genome shotgun (WGS) entry which is preliminary data.</text>
</comment>
<dbReference type="PANTHER" id="PTHR35004">
    <property type="entry name" value="TRANSPOSASE RV3428C-RELATED"/>
    <property type="match status" value="1"/>
</dbReference>
<reference evidence="2 3" key="1">
    <citation type="submission" date="2024-07" db="EMBL/GenBank/DDBJ databases">
        <authorList>
            <person name="Kang M."/>
        </authorList>
    </citation>
    <scope>NUCLEOTIDE SEQUENCE [LARGE SCALE GENOMIC DNA]</scope>
    <source>
        <strain evidence="2 3">DFM31</strain>
    </source>
</reference>
<keyword evidence="3" id="KW-1185">Reference proteome</keyword>
<accession>A0ABV3LBY9</accession>
<name>A0ABV3LBY9_9RHOB</name>
<sequence length="155" mass="17337">MGCGRSIRSFARAAGPSRNAIKKDLKDDGPPGYQRQAPPVRHKLCNGFDLRLQELFDQDRKRPRRERRTARKLYERLVVDGYTGSCSPVHRFVRDPKRAGTGSGEAFIPLHSAAGDALQCDWSEERVVPGGVGQKVKVAHFRLCHSRKPFVVACP</sequence>
<protein>
    <submittedName>
        <fullName evidence="2">IS21 family transposase</fullName>
    </submittedName>
</protein>
<feature type="region of interest" description="Disordered" evidence="1">
    <location>
        <begin position="1"/>
        <end position="40"/>
    </location>
</feature>
<gene>
    <name evidence="2" type="ORF">AB0T83_20070</name>
</gene>
<evidence type="ECO:0000313" key="3">
    <source>
        <dbReference type="Proteomes" id="UP001553161"/>
    </source>
</evidence>
<dbReference type="EMBL" id="JBFBVU010000070">
    <property type="protein sequence ID" value="MEV8469028.1"/>
    <property type="molecule type" value="Genomic_DNA"/>
</dbReference>
<evidence type="ECO:0000256" key="1">
    <source>
        <dbReference type="SAM" id="MobiDB-lite"/>
    </source>
</evidence>
<dbReference type="PANTHER" id="PTHR35004:SF7">
    <property type="entry name" value="INTEGRASE PROTEIN"/>
    <property type="match status" value="1"/>
</dbReference>
<organism evidence="2 3">
    <name type="scientific">Meridianimarinicoccus marinus</name>
    <dbReference type="NCBI Taxonomy" id="3231483"/>
    <lineage>
        <taxon>Bacteria</taxon>
        <taxon>Pseudomonadati</taxon>
        <taxon>Pseudomonadota</taxon>
        <taxon>Alphaproteobacteria</taxon>
        <taxon>Rhodobacterales</taxon>
        <taxon>Paracoccaceae</taxon>
        <taxon>Meridianimarinicoccus</taxon>
    </lineage>
</organism>
<dbReference type="Proteomes" id="UP001553161">
    <property type="component" value="Unassembled WGS sequence"/>
</dbReference>
<feature type="non-terminal residue" evidence="2">
    <location>
        <position position="155"/>
    </location>
</feature>